<evidence type="ECO:0000256" key="7">
    <source>
        <dbReference type="ARBA" id="ARBA00023170"/>
    </source>
</evidence>
<keyword evidence="4 11" id="KW-1133">Transmembrane helix</keyword>
<dbReference type="PANTHER" id="PTHR24231:SF46">
    <property type="entry name" value="P2Y PURINOCEPTOR 11"/>
    <property type="match status" value="1"/>
</dbReference>
<dbReference type="PRINTS" id="PR00237">
    <property type="entry name" value="GPCRRHODOPSN"/>
</dbReference>
<keyword evidence="8 9" id="KW-0807">Transducer</keyword>
<dbReference type="SUPFAM" id="SSF81321">
    <property type="entry name" value="Family A G protein-coupled receptor-like"/>
    <property type="match status" value="1"/>
</dbReference>
<dbReference type="GO" id="GO:0045031">
    <property type="term" value="F:G protein-coupled ATP receptor activity"/>
    <property type="evidence" value="ECO:0007669"/>
    <property type="project" value="TreeGrafter"/>
</dbReference>
<keyword evidence="6 11" id="KW-0472">Membrane</keyword>
<comment type="similarity">
    <text evidence="9">Belongs to the G-protein coupled receptor 1 family.</text>
</comment>
<keyword evidence="7 9" id="KW-0675">Receptor</keyword>
<dbReference type="AlphaFoldDB" id="A0AAJ7XC42"/>
<protein>
    <submittedName>
        <fullName evidence="14">P2Y purinoceptor 1-like</fullName>
    </submittedName>
</protein>
<dbReference type="PANTHER" id="PTHR24231">
    <property type="entry name" value="PURINOCEPTOR-RELATED G-PROTEIN COUPLED RECEPTOR"/>
    <property type="match status" value="1"/>
</dbReference>
<feature type="compositionally biased region" description="Low complexity" evidence="10">
    <location>
        <begin position="9"/>
        <end position="19"/>
    </location>
</feature>
<evidence type="ECO:0000256" key="5">
    <source>
        <dbReference type="ARBA" id="ARBA00023040"/>
    </source>
</evidence>
<dbReference type="PRINTS" id="PR01157">
    <property type="entry name" value="P2YPURNOCPTR"/>
</dbReference>
<dbReference type="PROSITE" id="PS50262">
    <property type="entry name" value="G_PROTEIN_RECEP_F1_2"/>
    <property type="match status" value="1"/>
</dbReference>
<comment type="subcellular location">
    <subcellularLocation>
        <location evidence="1">Cell membrane</location>
        <topology evidence="1">Multi-pass membrane protein</topology>
    </subcellularLocation>
</comment>
<feature type="transmembrane region" description="Helical" evidence="11">
    <location>
        <begin position="150"/>
        <end position="172"/>
    </location>
</feature>
<evidence type="ECO:0000256" key="9">
    <source>
        <dbReference type="RuleBase" id="RU000688"/>
    </source>
</evidence>
<organism evidence="13 14">
    <name type="scientific">Petromyzon marinus</name>
    <name type="common">Sea lamprey</name>
    <dbReference type="NCBI Taxonomy" id="7757"/>
    <lineage>
        <taxon>Eukaryota</taxon>
        <taxon>Metazoa</taxon>
        <taxon>Chordata</taxon>
        <taxon>Craniata</taxon>
        <taxon>Vertebrata</taxon>
        <taxon>Cyclostomata</taxon>
        <taxon>Hyperoartia</taxon>
        <taxon>Petromyzontiformes</taxon>
        <taxon>Petromyzontidae</taxon>
        <taxon>Petromyzon</taxon>
    </lineage>
</organism>
<evidence type="ECO:0000256" key="3">
    <source>
        <dbReference type="ARBA" id="ARBA00022692"/>
    </source>
</evidence>
<evidence type="ECO:0000256" key="1">
    <source>
        <dbReference type="ARBA" id="ARBA00004651"/>
    </source>
</evidence>
<reference evidence="14" key="1">
    <citation type="submission" date="2025-08" db="UniProtKB">
        <authorList>
            <consortium name="RefSeq"/>
        </authorList>
    </citation>
    <scope>IDENTIFICATION</scope>
    <source>
        <tissue evidence="14">Sperm</tissue>
    </source>
</reference>
<evidence type="ECO:0000313" key="14">
    <source>
        <dbReference type="RefSeq" id="XP_032827783.1"/>
    </source>
</evidence>
<feature type="transmembrane region" description="Helical" evidence="11">
    <location>
        <begin position="110"/>
        <end position="129"/>
    </location>
</feature>
<evidence type="ECO:0000313" key="13">
    <source>
        <dbReference type="Proteomes" id="UP001318040"/>
    </source>
</evidence>
<keyword evidence="13" id="KW-1185">Reference proteome</keyword>
<evidence type="ECO:0000256" key="6">
    <source>
        <dbReference type="ARBA" id="ARBA00023136"/>
    </source>
</evidence>
<feature type="transmembrane region" description="Helical" evidence="11">
    <location>
        <begin position="39"/>
        <end position="59"/>
    </location>
</feature>
<dbReference type="PROSITE" id="PS00237">
    <property type="entry name" value="G_PROTEIN_RECEP_F1_1"/>
    <property type="match status" value="1"/>
</dbReference>
<feature type="region of interest" description="Disordered" evidence="10">
    <location>
        <begin position="1"/>
        <end position="20"/>
    </location>
</feature>
<keyword evidence="2" id="KW-1003">Cell membrane</keyword>
<evidence type="ECO:0000256" key="8">
    <source>
        <dbReference type="ARBA" id="ARBA00023224"/>
    </source>
</evidence>
<accession>A0AAJ7XC42</accession>
<feature type="transmembrane region" description="Helical" evidence="11">
    <location>
        <begin position="239"/>
        <end position="261"/>
    </location>
</feature>
<feature type="transmembrane region" description="Helical" evidence="11">
    <location>
        <begin position="71"/>
        <end position="90"/>
    </location>
</feature>
<proteinExistence type="inferred from homology"/>
<feature type="transmembrane region" description="Helical" evidence="11">
    <location>
        <begin position="199"/>
        <end position="227"/>
    </location>
</feature>
<gene>
    <name evidence="14" type="primary">LOC116952501</name>
</gene>
<evidence type="ECO:0000256" key="10">
    <source>
        <dbReference type="SAM" id="MobiDB-lite"/>
    </source>
</evidence>
<dbReference type="RefSeq" id="XP_032827783.1">
    <property type="nucleotide sequence ID" value="XM_032971892.1"/>
</dbReference>
<evidence type="ECO:0000259" key="12">
    <source>
        <dbReference type="PROSITE" id="PS50262"/>
    </source>
</evidence>
<dbReference type="GO" id="GO:0030594">
    <property type="term" value="F:neurotransmitter receptor activity"/>
    <property type="evidence" value="ECO:0007669"/>
    <property type="project" value="TreeGrafter"/>
</dbReference>
<dbReference type="KEGG" id="pmrn:116952501"/>
<evidence type="ECO:0000256" key="11">
    <source>
        <dbReference type="SAM" id="Phobius"/>
    </source>
</evidence>
<feature type="domain" description="G-protein coupled receptors family 1 profile" evidence="12">
    <location>
        <begin position="50"/>
        <end position="308"/>
    </location>
</feature>
<dbReference type="Gene3D" id="1.20.1070.10">
    <property type="entry name" value="Rhodopsin 7-helix transmembrane proteins"/>
    <property type="match status" value="1"/>
</dbReference>
<sequence length="352" mass="38903">MEPTNSTTAAQQQASSASAHPNISCPIDKHFQRAYLHPFYIFVALASVTGNAVAIWLFCRVMRPWSAITVFMFNLAVADLLYAFSLPLFAEYYGNDVGWTFGDAACKACRFAFQLNLCASIAFITLISAHRCLGVARPHRGAELARDRGHAWRASAAAWALLVPLLLPTAYFSRTGYREERLVCFDTTPDSLLHRFQPYSLAVTAVGFALPLAVVLVCYSLIAVALVKSPSIAGHAKARTFALLAIVLFTFSVNFLPYHALRNLNVAMRLSTARGDGFPCPTVRAVYVAYQVSRGLAALNTCLDPVIYTVATERVRARIVSQQQQQRRRRLQQQQQQQQGVPRLCLNVLAAD</sequence>
<keyword evidence="5 9" id="KW-0297">G-protein coupled receptor</keyword>
<keyword evidence="3 9" id="KW-0812">Transmembrane</keyword>
<name>A0AAJ7XC42_PETMA</name>
<dbReference type="Proteomes" id="UP001318040">
    <property type="component" value="Chromosome 47"/>
</dbReference>
<dbReference type="GO" id="GO:0005886">
    <property type="term" value="C:plasma membrane"/>
    <property type="evidence" value="ECO:0007669"/>
    <property type="project" value="UniProtKB-SubCell"/>
</dbReference>
<dbReference type="InterPro" id="IPR017452">
    <property type="entry name" value="GPCR_Rhodpsn_7TM"/>
</dbReference>
<evidence type="ECO:0000256" key="2">
    <source>
        <dbReference type="ARBA" id="ARBA00022475"/>
    </source>
</evidence>
<dbReference type="Pfam" id="PF00001">
    <property type="entry name" value="7tm_1"/>
    <property type="match status" value="1"/>
</dbReference>
<evidence type="ECO:0000256" key="4">
    <source>
        <dbReference type="ARBA" id="ARBA00022989"/>
    </source>
</evidence>
<dbReference type="InterPro" id="IPR000276">
    <property type="entry name" value="GPCR_Rhodpsn"/>
</dbReference>
<dbReference type="GO" id="GO:0019722">
    <property type="term" value="P:calcium-mediated signaling"/>
    <property type="evidence" value="ECO:0007669"/>
    <property type="project" value="TreeGrafter"/>
</dbReference>